<dbReference type="Gene3D" id="1.20.1250.20">
    <property type="entry name" value="MFS general substrate transporter like domains"/>
    <property type="match status" value="2"/>
</dbReference>
<feature type="transmembrane region" description="Helical" evidence="9">
    <location>
        <begin position="254"/>
        <end position="277"/>
    </location>
</feature>
<evidence type="ECO:0000259" key="10">
    <source>
        <dbReference type="PROSITE" id="PS50850"/>
    </source>
</evidence>
<keyword evidence="2" id="KW-0813">Transport</keyword>
<proteinExistence type="predicted"/>
<evidence type="ECO:0000256" key="1">
    <source>
        <dbReference type="ARBA" id="ARBA00004651"/>
    </source>
</evidence>
<evidence type="ECO:0000256" key="2">
    <source>
        <dbReference type="ARBA" id="ARBA00022448"/>
    </source>
</evidence>
<dbReference type="Proteomes" id="UP001500689">
    <property type="component" value="Unassembled WGS sequence"/>
</dbReference>
<feature type="domain" description="Major facilitator superfamily (MFS) profile" evidence="10">
    <location>
        <begin position="28"/>
        <end position="438"/>
    </location>
</feature>
<reference evidence="12" key="1">
    <citation type="journal article" date="2019" name="Int. J. Syst. Evol. Microbiol.">
        <title>The Global Catalogue of Microorganisms (GCM) 10K type strain sequencing project: providing services to taxonomists for standard genome sequencing and annotation.</title>
        <authorList>
            <consortium name="The Broad Institute Genomics Platform"/>
            <consortium name="The Broad Institute Genome Sequencing Center for Infectious Disease"/>
            <person name="Wu L."/>
            <person name="Ma J."/>
        </authorList>
    </citation>
    <scope>NUCLEOTIDE SEQUENCE [LARGE SCALE GENOMIC DNA]</scope>
    <source>
        <strain evidence="12">JCM 16898</strain>
    </source>
</reference>
<sequence length="458" mass="48242">MDGEGARWTMESNEPDGPGVSQAMRRRASVAGLVGGVIEYYDFNAYAFLAVVIAPQFFPADNSTASLLATLAVFGAGYLAKPLGGAFFGRLGDRRGRKDAMLLTVLMMGVATALMGLLPVYETAGLLSPALLVIVRLAQGFAAGGEVMGAATYLGEMAEDNRRGRMISRGSLGIGIGAALAPLVVGVVTLLVGADAMSAWGWRMPFLAAIPLFMCSLVLRMRLEDSAEFTVLVNSDRRQKTLVWRIFTEFRRPLLQSFVLATAAGIPPYFVIVYMNIYLSESLGVERQAVYWLSAFVLLFALPGYTLGGWAADRFGVARSVAGALLACGLIVYPAMLLMGVGGNIAVMALMYLVIAALSNVVTATIQPVLVNLFPTAVRYSGTSLGWNFAAVLVAGATPPLATLLSRATGSPAAAALLVVAAAVLGLAVLLTVRSHHTHHSEPVPGLDPGRTLDGRAK</sequence>
<dbReference type="Pfam" id="PF00083">
    <property type="entry name" value="Sugar_tr"/>
    <property type="match status" value="1"/>
</dbReference>
<dbReference type="EMBL" id="BAAAZN010000001">
    <property type="protein sequence ID" value="GAA3528483.1"/>
    <property type="molecule type" value="Genomic_DNA"/>
</dbReference>
<feature type="transmembrane region" description="Helical" evidence="9">
    <location>
        <begin position="320"/>
        <end position="339"/>
    </location>
</feature>
<evidence type="ECO:0000313" key="11">
    <source>
        <dbReference type="EMBL" id="GAA3528483.1"/>
    </source>
</evidence>
<feature type="transmembrane region" description="Helical" evidence="9">
    <location>
        <begin position="385"/>
        <end position="406"/>
    </location>
</feature>
<dbReference type="InterPro" id="IPR020846">
    <property type="entry name" value="MFS_dom"/>
</dbReference>
<comment type="subcellular location">
    <subcellularLocation>
        <location evidence="1">Cell membrane</location>
        <topology evidence="1">Multi-pass membrane protein</topology>
    </subcellularLocation>
</comment>
<feature type="transmembrane region" description="Helical" evidence="9">
    <location>
        <begin position="65"/>
        <end position="88"/>
    </location>
</feature>
<evidence type="ECO:0000313" key="12">
    <source>
        <dbReference type="Proteomes" id="UP001500689"/>
    </source>
</evidence>
<feature type="transmembrane region" description="Helical" evidence="9">
    <location>
        <begin position="200"/>
        <end position="219"/>
    </location>
</feature>
<feature type="region of interest" description="Disordered" evidence="8">
    <location>
        <begin position="1"/>
        <end position="21"/>
    </location>
</feature>
<comment type="caution">
    <text evidence="11">The sequence shown here is derived from an EMBL/GenBank/DDBJ whole genome shotgun (WGS) entry which is preliminary data.</text>
</comment>
<keyword evidence="5" id="KW-0769">Symport</keyword>
<dbReference type="PANTHER" id="PTHR43528">
    <property type="entry name" value="ALPHA-KETOGLUTARATE PERMEASE"/>
    <property type="match status" value="1"/>
</dbReference>
<dbReference type="InterPro" id="IPR005828">
    <property type="entry name" value="MFS_sugar_transport-like"/>
</dbReference>
<evidence type="ECO:0000256" key="7">
    <source>
        <dbReference type="ARBA" id="ARBA00023136"/>
    </source>
</evidence>
<evidence type="ECO:0000256" key="3">
    <source>
        <dbReference type="ARBA" id="ARBA00022475"/>
    </source>
</evidence>
<organism evidence="11 12">
    <name type="scientific">Amycolatopsis ultiminotia</name>
    <dbReference type="NCBI Taxonomy" id="543629"/>
    <lineage>
        <taxon>Bacteria</taxon>
        <taxon>Bacillati</taxon>
        <taxon>Actinomycetota</taxon>
        <taxon>Actinomycetes</taxon>
        <taxon>Pseudonocardiales</taxon>
        <taxon>Pseudonocardiaceae</taxon>
        <taxon>Amycolatopsis</taxon>
    </lineage>
</organism>
<feature type="transmembrane region" description="Helical" evidence="9">
    <location>
        <begin position="412"/>
        <end position="433"/>
    </location>
</feature>
<gene>
    <name evidence="11" type="ORF">GCM10022222_09390</name>
</gene>
<keyword evidence="4 9" id="KW-0812">Transmembrane</keyword>
<keyword evidence="6 9" id="KW-1133">Transmembrane helix</keyword>
<evidence type="ECO:0000256" key="9">
    <source>
        <dbReference type="SAM" id="Phobius"/>
    </source>
</evidence>
<feature type="region of interest" description="Disordered" evidence="8">
    <location>
        <begin position="439"/>
        <end position="458"/>
    </location>
</feature>
<accession>A0ABP6V7G3</accession>
<protein>
    <submittedName>
        <fullName evidence="11">MFS transporter</fullName>
    </submittedName>
</protein>
<feature type="transmembrane region" description="Helical" evidence="9">
    <location>
        <begin position="172"/>
        <end position="194"/>
    </location>
</feature>
<keyword evidence="3" id="KW-1003">Cell membrane</keyword>
<feature type="transmembrane region" description="Helical" evidence="9">
    <location>
        <begin position="30"/>
        <end position="53"/>
    </location>
</feature>
<evidence type="ECO:0000256" key="6">
    <source>
        <dbReference type="ARBA" id="ARBA00022989"/>
    </source>
</evidence>
<keyword evidence="7 9" id="KW-0472">Membrane</keyword>
<feature type="transmembrane region" description="Helical" evidence="9">
    <location>
        <begin position="100"/>
        <end position="121"/>
    </location>
</feature>
<dbReference type="PROSITE" id="PS50850">
    <property type="entry name" value="MFS"/>
    <property type="match status" value="1"/>
</dbReference>
<evidence type="ECO:0000256" key="4">
    <source>
        <dbReference type="ARBA" id="ARBA00022692"/>
    </source>
</evidence>
<keyword evidence="12" id="KW-1185">Reference proteome</keyword>
<dbReference type="InterPro" id="IPR036259">
    <property type="entry name" value="MFS_trans_sf"/>
</dbReference>
<feature type="transmembrane region" description="Helical" evidence="9">
    <location>
        <begin position="289"/>
        <end position="308"/>
    </location>
</feature>
<dbReference type="InterPro" id="IPR051084">
    <property type="entry name" value="H+-coupled_symporters"/>
</dbReference>
<dbReference type="PANTHER" id="PTHR43528:SF1">
    <property type="entry name" value="ALPHA-KETOGLUTARATE PERMEASE"/>
    <property type="match status" value="1"/>
</dbReference>
<evidence type="ECO:0000256" key="5">
    <source>
        <dbReference type="ARBA" id="ARBA00022847"/>
    </source>
</evidence>
<evidence type="ECO:0000256" key="8">
    <source>
        <dbReference type="SAM" id="MobiDB-lite"/>
    </source>
</evidence>
<name>A0ABP6V7G3_9PSEU</name>
<feature type="transmembrane region" description="Helical" evidence="9">
    <location>
        <begin position="127"/>
        <end position="151"/>
    </location>
</feature>
<dbReference type="SUPFAM" id="SSF103473">
    <property type="entry name" value="MFS general substrate transporter"/>
    <property type="match status" value="1"/>
</dbReference>
<feature type="transmembrane region" description="Helical" evidence="9">
    <location>
        <begin position="345"/>
        <end position="373"/>
    </location>
</feature>